<dbReference type="GO" id="GO:0016787">
    <property type="term" value="F:hydrolase activity"/>
    <property type="evidence" value="ECO:0007669"/>
    <property type="project" value="UniProtKB-ARBA"/>
</dbReference>
<dbReference type="Proteomes" id="UP000626092">
    <property type="component" value="Unassembled WGS sequence"/>
</dbReference>
<dbReference type="Pfam" id="PF00561">
    <property type="entry name" value="Abhydrolase_1"/>
    <property type="match status" value="1"/>
</dbReference>
<dbReference type="Gene3D" id="3.40.50.1820">
    <property type="entry name" value="alpha/beta hydrolase"/>
    <property type="match status" value="1"/>
</dbReference>
<protein>
    <recommendedName>
        <fullName evidence="1">AB hydrolase-1 domain-containing protein</fullName>
    </recommendedName>
</protein>
<organism evidence="2 3">
    <name type="scientific">Rhododendron simsii</name>
    <name type="common">Sims's rhododendron</name>
    <dbReference type="NCBI Taxonomy" id="118357"/>
    <lineage>
        <taxon>Eukaryota</taxon>
        <taxon>Viridiplantae</taxon>
        <taxon>Streptophyta</taxon>
        <taxon>Embryophyta</taxon>
        <taxon>Tracheophyta</taxon>
        <taxon>Spermatophyta</taxon>
        <taxon>Magnoliopsida</taxon>
        <taxon>eudicotyledons</taxon>
        <taxon>Gunneridae</taxon>
        <taxon>Pentapetalae</taxon>
        <taxon>asterids</taxon>
        <taxon>Ericales</taxon>
        <taxon>Ericaceae</taxon>
        <taxon>Ericoideae</taxon>
        <taxon>Rhodoreae</taxon>
        <taxon>Rhododendron</taxon>
    </lineage>
</organism>
<dbReference type="SUPFAM" id="SSF53474">
    <property type="entry name" value="alpha/beta-Hydrolases"/>
    <property type="match status" value="1"/>
</dbReference>
<evidence type="ECO:0000313" key="2">
    <source>
        <dbReference type="EMBL" id="KAF7152384.1"/>
    </source>
</evidence>
<dbReference type="EMBL" id="WJXA01000001">
    <property type="protein sequence ID" value="KAF7152384.1"/>
    <property type="molecule type" value="Genomic_DNA"/>
</dbReference>
<gene>
    <name evidence="2" type="ORF">RHSIM_Rhsim01G0182600</name>
</gene>
<dbReference type="InterPro" id="IPR000073">
    <property type="entry name" value="AB_hydrolase_1"/>
</dbReference>
<proteinExistence type="predicted"/>
<dbReference type="PANTHER" id="PTHR43139:SF52">
    <property type="entry name" value="SI:DKEY-122A22.2"/>
    <property type="match status" value="1"/>
</dbReference>
<dbReference type="OrthoDB" id="6431331at2759"/>
<sequence length="367" mass="41151">MECSFSGFSLVSLWGNHLRRTFSAAGLTAQTVDIDDETTVHFWGPKSPDPTNPKPPLVLLHGFGPDAHWQWHPQAAFFAHEFALYVPNLVFFGNSTTKSSERSEIFQAVSVGKLLEKLGVKRYYVVGTSYGGFVAYRMAAMWPERVAKLVVASSAVNMRQKDNVEFLEKRAKMEKLEELMLPATAAQLKVLLGLYKNRRPCCMPDFLLNDVIRTLYSENRKEKIELLGGLTIGKDNTVNLSPLHQEVLIVWGDHDQIFLLEKATELRELLGEKARLEVIKDTAHAPQIENPRQFNNIVYNFLFGIISLCGTYIRHTFSAAGLSATTIDIDGETAIHFWGPKSSSPDPANPKPSLVFLHGFGPDAHWH</sequence>
<comment type="caution">
    <text evidence="2">The sequence shown here is derived from an EMBL/GenBank/DDBJ whole genome shotgun (WGS) entry which is preliminary data.</text>
</comment>
<evidence type="ECO:0000313" key="3">
    <source>
        <dbReference type="Proteomes" id="UP000626092"/>
    </source>
</evidence>
<feature type="domain" description="AB hydrolase-1" evidence="1">
    <location>
        <begin position="55"/>
        <end position="291"/>
    </location>
</feature>
<keyword evidence="3" id="KW-1185">Reference proteome</keyword>
<dbReference type="InterPro" id="IPR052370">
    <property type="entry name" value="Meta-cleavage_hydrolase"/>
</dbReference>
<accession>A0A834LXN0</accession>
<dbReference type="InterPro" id="IPR029058">
    <property type="entry name" value="AB_hydrolase_fold"/>
</dbReference>
<dbReference type="PRINTS" id="PR00111">
    <property type="entry name" value="ABHYDROLASE"/>
</dbReference>
<dbReference type="AlphaFoldDB" id="A0A834LXN0"/>
<dbReference type="PANTHER" id="PTHR43139">
    <property type="entry name" value="SI:DKEY-122A22.2"/>
    <property type="match status" value="1"/>
</dbReference>
<name>A0A834LXN0_RHOSS</name>
<reference evidence="2" key="1">
    <citation type="submission" date="2019-11" db="EMBL/GenBank/DDBJ databases">
        <authorList>
            <person name="Liu Y."/>
            <person name="Hou J."/>
            <person name="Li T.-Q."/>
            <person name="Guan C.-H."/>
            <person name="Wu X."/>
            <person name="Wu H.-Z."/>
            <person name="Ling F."/>
            <person name="Zhang R."/>
            <person name="Shi X.-G."/>
            <person name="Ren J.-P."/>
            <person name="Chen E.-F."/>
            <person name="Sun J.-M."/>
        </authorList>
    </citation>
    <scope>NUCLEOTIDE SEQUENCE</scope>
    <source>
        <strain evidence="2">Adult_tree_wgs_1</strain>
        <tissue evidence="2">Leaves</tissue>
    </source>
</reference>
<evidence type="ECO:0000259" key="1">
    <source>
        <dbReference type="Pfam" id="PF00561"/>
    </source>
</evidence>